<evidence type="ECO:0000256" key="1">
    <source>
        <dbReference type="SAM" id="Phobius"/>
    </source>
</evidence>
<evidence type="ECO:0000313" key="3">
    <source>
        <dbReference type="EMBL" id="ORY49660.1"/>
    </source>
</evidence>
<dbReference type="GO" id="GO:0004366">
    <property type="term" value="F:glycerol-3-phosphate O-acyltransferase activity"/>
    <property type="evidence" value="ECO:0007669"/>
    <property type="project" value="TreeGrafter"/>
</dbReference>
<keyword evidence="4" id="KW-1185">Reference proteome</keyword>
<organism evidence="3 4">
    <name type="scientific">Neocallimastix californiae</name>
    <dbReference type="NCBI Taxonomy" id="1754190"/>
    <lineage>
        <taxon>Eukaryota</taxon>
        <taxon>Fungi</taxon>
        <taxon>Fungi incertae sedis</taxon>
        <taxon>Chytridiomycota</taxon>
        <taxon>Chytridiomycota incertae sedis</taxon>
        <taxon>Neocallimastigomycetes</taxon>
        <taxon>Neocallimastigales</taxon>
        <taxon>Neocallimastigaceae</taxon>
        <taxon>Neocallimastix</taxon>
    </lineage>
</organism>
<dbReference type="AlphaFoldDB" id="A0A1Y2CRI6"/>
<dbReference type="Proteomes" id="UP000193920">
    <property type="component" value="Unassembled WGS sequence"/>
</dbReference>
<dbReference type="GO" id="GO:0008654">
    <property type="term" value="P:phospholipid biosynthetic process"/>
    <property type="evidence" value="ECO:0007669"/>
    <property type="project" value="TreeGrafter"/>
</dbReference>
<dbReference type="PANTHER" id="PTHR31605:SF0">
    <property type="entry name" value="GLYCEROL-3-PHOSPHATE O-ACYLTRANSFERASE 1"/>
    <property type="match status" value="1"/>
</dbReference>
<feature type="transmembrane region" description="Helical" evidence="1">
    <location>
        <begin position="373"/>
        <end position="395"/>
    </location>
</feature>
<sequence length="569" mass="66573">MLFKNISFYLVRKLIKFAAETYYSSIIVENEEFIPENGVPTFICCNHPNSLTDAGIILTALSRKRNHIKITCKDTLFKMNFVYWALNTMLDSVPIMRRREYGDKMDNCEAFANLIKALESGDAVLLFPEGYSRYNSTAGNFLMGVSNISSEILTDNIDNPDFKLNILPLSINYGHREKFRSNMIITCHRPIVLNPVDHKDLIIDKNNIKDNQRQAPFKPAKSLTLAMDKIIRNGILDSPNWEYIEYAQTARNLYHSYGLDITYGNYIRLTRRFLDVFARKERKIEEEKRLNNEKEKDLNVNRFIFPDEGKDDKITKLGPLDIEAIEKSIDIDQLAKDLILYQDFLDIAKIPDKIFISDKSLINSLMEIVVEGFLSLIQIILLIPYFIIWTPILVFGKKYERKAMKSGDLEDNFDEIAQKKGLSGVVIILCLYLVVATLSLFTLNIFYILCTIISFPFLMIFGVIILENYSRSQRNFMYNIRYIRLKYFQKDKYLEYVKIRKELYERVQKLSKAMNLPSDPNALKSNKNVLYSEDRSLLFKIYVNLLRKEDWNDTLRTRDIIRYSKDKKD</sequence>
<dbReference type="SMART" id="SM00563">
    <property type="entry name" value="PlsC"/>
    <property type="match status" value="1"/>
</dbReference>
<gene>
    <name evidence="3" type="ORF">LY90DRAFT_670833</name>
</gene>
<dbReference type="EMBL" id="MCOG01000099">
    <property type="protein sequence ID" value="ORY49660.1"/>
    <property type="molecule type" value="Genomic_DNA"/>
</dbReference>
<evidence type="ECO:0000259" key="2">
    <source>
        <dbReference type="SMART" id="SM00563"/>
    </source>
</evidence>
<reference evidence="3 4" key="1">
    <citation type="submission" date="2016-08" db="EMBL/GenBank/DDBJ databases">
        <title>A Parts List for Fungal Cellulosomes Revealed by Comparative Genomics.</title>
        <authorList>
            <consortium name="DOE Joint Genome Institute"/>
            <person name="Haitjema C.H."/>
            <person name="Gilmore S.P."/>
            <person name="Henske J.K."/>
            <person name="Solomon K.V."/>
            <person name="De Groot R."/>
            <person name="Kuo A."/>
            <person name="Mondo S.J."/>
            <person name="Salamov A.A."/>
            <person name="Labutti K."/>
            <person name="Zhao Z."/>
            <person name="Chiniquy J."/>
            <person name="Barry K."/>
            <person name="Brewer H.M."/>
            <person name="Purvine S.O."/>
            <person name="Wright A.T."/>
            <person name="Boxma B."/>
            <person name="Van Alen T."/>
            <person name="Hackstein J.H."/>
            <person name="Baker S.E."/>
            <person name="Grigoriev I.V."/>
            <person name="O'Malley M.A."/>
        </authorList>
    </citation>
    <scope>NUCLEOTIDE SEQUENCE [LARGE SCALE GENOMIC DNA]</scope>
    <source>
        <strain evidence="3 4">G1</strain>
    </source>
</reference>
<name>A0A1Y2CRI6_9FUNG</name>
<feature type="transmembrane region" description="Helical" evidence="1">
    <location>
        <begin position="421"/>
        <end position="439"/>
    </location>
</feature>
<proteinExistence type="predicted"/>
<dbReference type="PANTHER" id="PTHR31605">
    <property type="entry name" value="GLYCEROL-3-PHOSPHATE O-ACYLTRANSFERASE 1"/>
    <property type="match status" value="1"/>
</dbReference>
<dbReference type="GO" id="GO:0016287">
    <property type="term" value="F:glycerone-phosphate O-acyltransferase activity"/>
    <property type="evidence" value="ECO:0007669"/>
    <property type="project" value="TreeGrafter"/>
</dbReference>
<protein>
    <recommendedName>
        <fullName evidence="2">Phospholipid/glycerol acyltransferase domain-containing protein</fullName>
    </recommendedName>
</protein>
<keyword evidence="1" id="KW-0472">Membrane</keyword>
<accession>A0A1Y2CRI6</accession>
<dbReference type="SUPFAM" id="SSF69593">
    <property type="entry name" value="Glycerol-3-phosphate (1)-acyltransferase"/>
    <property type="match status" value="1"/>
</dbReference>
<dbReference type="OrthoDB" id="5567124at2759"/>
<feature type="domain" description="Phospholipid/glycerol acyltransferase" evidence="2">
    <location>
        <begin position="41"/>
        <end position="174"/>
    </location>
</feature>
<dbReference type="Pfam" id="PF01553">
    <property type="entry name" value="Acyltransferase"/>
    <property type="match status" value="1"/>
</dbReference>
<dbReference type="InterPro" id="IPR002123">
    <property type="entry name" value="Plipid/glycerol_acylTrfase"/>
</dbReference>
<comment type="caution">
    <text evidence="3">The sequence shown here is derived from an EMBL/GenBank/DDBJ whole genome shotgun (WGS) entry which is preliminary data.</text>
</comment>
<evidence type="ECO:0000313" key="4">
    <source>
        <dbReference type="Proteomes" id="UP000193920"/>
    </source>
</evidence>
<keyword evidence="1" id="KW-0812">Transmembrane</keyword>
<feature type="transmembrane region" description="Helical" evidence="1">
    <location>
        <begin position="445"/>
        <end position="466"/>
    </location>
</feature>
<keyword evidence="1" id="KW-1133">Transmembrane helix</keyword>
<dbReference type="InterPro" id="IPR052744">
    <property type="entry name" value="GPAT/DAPAT"/>
</dbReference>